<dbReference type="EMBL" id="CCKQ01013578">
    <property type="protein sequence ID" value="CDW85258.1"/>
    <property type="molecule type" value="Genomic_DNA"/>
</dbReference>
<dbReference type="Proteomes" id="UP000039865">
    <property type="component" value="Unassembled WGS sequence"/>
</dbReference>
<organism evidence="2 3">
    <name type="scientific">Stylonychia lemnae</name>
    <name type="common">Ciliate</name>
    <dbReference type="NCBI Taxonomy" id="5949"/>
    <lineage>
        <taxon>Eukaryota</taxon>
        <taxon>Sar</taxon>
        <taxon>Alveolata</taxon>
        <taxon>Ciliophora</taxon>
        <taxon>Intramacronucleata</taxon>
        <taxon>Spirotrichea</taxon>
        <taxon>Stichotrichia</taxon>
        <taxon>Sporadotrichida</taxon>
        <taxon>Oxytrichidae</taxon>
        <taxon>Stylonychinae</taxon>
        <taxon>Stylonychia</taxon>
    </lineage>
</organism>
<dbReference type="InParanoid" id="A0A078AWR9"/>
<gene>
    <name evidence="2" type="primary">Contig7469.g7979</name>
    <name evidence="2" type="ORF">STYLEM_14332</name>
</gene>
<protein>
    <submittedName>
        <fullName evidence="2">Uncharacterized protein</fullName>
    </submittedName>
</protein>
<feature type="coiled-coil region" evidence="1">
    <location>
        <begin position="151"/>
        <end position="178"/>
    </location>
</feature>
<evidence type="ECO:0000313" key="2">
    <source>
        <dbReference type="EMBL" id="CDW85258.1"/>
    </source>
</evidence>
<dbReference type="AlphaFoldDB" id="A0A078AWR9"/>
<keyword evidence="1" id="KW-0175">Coiled coil</keyword>
<evidence type="ECO:0000313" key="3">
    <source>
        <dbReference type="Proteomes" id="UP000039865"/>
    </source>
</evidence>
<keyword evidence="3" id="KW-1185">Reference proteome</keyword>
<sequence>MEITVQKDTPIEVTDSQFEKKLNYDSIKRQLCSQQLKQREVISLAQEKFHEIEQKVQQDQQDEKDEQKDCKIQLFRNLFSSMDNSMNTKNILRGKFNLKINRRLNQQQLIEDFAQEPIIFHLHKNGKFIQKLERELAPKQQQDPDTTEIRVEKIKKKIEDEKQRKKQVLLEQQQLQQQIMQNLHHFHGNSRQQQILQQQMFMTMNSNNNNTKSQGQFFTSRKKTQSKTFNRKPLYPATQLFKFSNFNTVQQSRQQSRMQSRERSPIQSPEINFYSHRATNIRYQNDETEADSKLHPDAVPLRSSYQDQLEKIIKKCNQNTDRGESPCDPLGNNIDKNASTKHIIHKVDSEIEVLRKRAEEINWLVQVNKELRVFRPQVIKTMFAMKEDDLIQKEEDIDMVRREHIEQKMNPNRYAAQLEKISRSKHSKKKF</sequence>
<evidence type="ECO:0000256" key="1">
    <source>
        <dbReference type="SAM" id="Coils"/>
    </source>
</evidence>
<accession>A0A078AWR9</accession>
<name>A0A078AWR9_STYLE</name>
<reference evidence="2 3" key="1">
    <citation type="submission" date="2014-06" db="EMBL/GenBank/DDBJ databases">
        <authorList>
            <person name="Swart Estienne"/>
        </authorList>
    </citation>
    <scope>NUCLEOTIDE SEQUENCE [LARGE SCALE GENOMIC DNA]</scope>
    <source>
        <strain evidence="2 3">130c</strain>
    </source>
</reference>
<proteinExistence type="predicted"/>